<feature type="compositionally biased region" description="Low complexity" evidence="1">
    <location>
        <begin position="887"/>
        <end position="900"/>
    </location>
</feature>
<gene>
    <name evidence="3" type="ORF">PoB_006916400</name>
</gene>
<organism evidence="3 4">
    <name type="scientific">Plakobranchus ocellatus</name>
    <dbReference type="NCBI Taxonomy" id="259542"/>
    <lineage>
        <taxon>Eukaryota</taxon>
        <taxon>Metazoa</taxon>
        <taxon>Spiralia</taxon>
        <taxon>Lophotrochozoa</taxon>
        <taxon>Mollusca</taxon>
        <taxon>Gastropoda</taxon>
        <taxon>Heterobranchia</taxon>
        <taxon>Euthyneura</taxon>
        <taxon>Panpulmonata</taxon>
        <taxon>Sacoglossa</taxon>
        <taxon>Placobranchoidea</taxon>
        <taxon>Plakobranchidae</taxon>
        <taxon>Plakobranchus</taxon>
    </lineage>
</organism>
<dbReference type="GO" id="GO:0006623">
    <property type="term" value="P:protein targeting to vacuole"/>
    <property type="evidence" value="ECO:0007669"/>
    <property type="project" value="TreeGrafter"/>
</dbReference>
<accession>A0AAV4DEY4</accession>
<evidence type="ECO:0000313" key="4">
    <source>
        <dbReference type="Proteomes" id="UP000735302"/>
    </source>
</evidence>
<feature type="region of interest" description="Disordered" evidence="1">
    <location>
        <begin position="532"/>
        <end position="560"/>
    </location>
</feature>
<sequence length="1235" mass="136600">MDRHKLEAKLPSLEVNISDKRLLLLSSFFHNFPVPTSASMVTIGDDMVDGLGGSSQLPPVHLDEAEAQLDPDLTVLRSIRRSVLGRQVVDKRVSGRKSLTKMPTIMYTGDEPFYSASDYSDEDLDKLADMLTIKPVDDNASVANTIIMLMRMSLGEFQLNLSKEMDKEEKAYLMFRVDRLRVDSALTVHGFAAYATLGGIQLVDKIHVGHSGEYMEVLSTHAVNNSNLVSIMYRKVDPQCVDFATYYGGVENAMKVKVQSMSIRFDQASMMYLNAFVQSLMSSIQGLDMKMSTSSVMTTSDVTAKDAVTLTDRIVNITDQVDGLPVNSTKLNLIAELEDFTIKLTDSDNSLAEIQVKGFEGSMIAKPAKTIIRSRLKDLSIQDCSVGAIYPNILMLQDDSLFDLKLIKYNKTQEFVQDNKSTSPGRDLGLDYSVKLRMGQIQAAVLGKFYWEITKFFEPFINQEIAEVAKQTAVDTVTKQVGGVDTHNLRINLDVNLRTPTLLLPHDSRSTDMLLVQLGNLSVGNSFLHASSPHQNEASADPVSTQAGSSSGTTHAGSDVVGESSNLQEWSCIRINLSHVQVQRVCLNLEEDTTEILHTILEPLNFRADIKLAMKPVVSETKMDVSGHLEKVKVYILQKDLQLMLGVLRYNITEGAPPPSPGIYESPTLQNIQSPATVAAEATTHQIEHEAMDGTNGEVSTLSQGEQKTMTSLTFRLDGLSVTLYSDTGKEQLATRTGLCLLDMEKINMAAISHSDGDVRVNICLHTLAVTDIRPDSDSAIKSILMCASKSENAEDQQPLVTAVYKMSSDKTQKADLTVDKLCMNVHIPYMLALMQFFNGAMETVNQESSTSSPTKNVHSTQLFRQRTAQPVVVVQSPQAEDNQADSSSNTQSPTSSSPPLQGFTLYGRLKEPEIVLFADPTRLDSRVAVLHSDVAFEFNSDTSKQKIWAKVTDLKLLYRATLQSKTSTLVMCPCSVQLSHLTSIMTGQVDISVSLSPLQLFLSPSVMQLLWDVFSVIQASSSPIKSSKPEDQTKTDSPNLWEISKVSSEQWLKDATDGDIIPSLIPTASPKETFHLEATSLGIFFEIETLDVHVPILCVQASVEAKVEEWSKKLHIESEVTLAMKFFNEKVSVWEPLIEPIMEKEGLYRPWEVLIKVVRAESFPMLCVYEENDLTVPEELQTEVQQMMHRARVKSSSSETDEADGSQTSSADMTVIRHKSLRRVRQGSVHSFGG</sequence>
<feature type="compositionally biased region" description="Low complexity" evidence="1">
    <location>
        <begin position="544"/>
        <end position="558"/>
    </location>
</feature>
<feature type="region of interest" description="Disordered" evidence="1">
    <location>
        <begin position="877"/>
        <end position="903"/>
    </location>
</feature>
<dbReference type="InterPro" id="IPR026847">
    <property type="entry name" value="VPS13"/>
</dbReference>
<evidence type="ECO:0000313" key="3">
    <source>
        <dbReference type="EMBL" id="GFO42659.1"/>
    </source>
</evidence>
<dbReference type="AlphaFoldDB" id="A0AAV4DEY4"/>
<dbReference type="EMBL" id="BLXT01007816">
    <property type="protein sequence ID" value="GFO42659.1"/>
    <property type="molecule type" value="Genomic_DNA"/>
</dbReference>
<proteinExistence type="predicted"/>
<feature type="region of interest" description="Disordered" evidence="1">
    <location>
        <begin position="1190"/>
        <end position="1213"/>
    </location>
</feature>
<dbReference type="InterPro" id="IPR056747">
    <property type="entry name" value="VPS13-like_M"/>
</dbReference>
<keyword evidence="4" id="KW-1185">Reference proteome</keyword>
<evidence type="ECO:0000259" key="2">
    <source>
        <dbReference type="Pfam" id="PF25033"/>
    </source>
</evidence>
<name>A0AAV4DEY4_9GAST</name>
<evidence type="ECO:0000256" key="1">
    <source>
        <dbReference type="SAM" id="MobiDB-lite"/>
    </source>
</evidence>
<dbReference type="Proteomes" id="UP000735302">
    <property type="component" value="Unassembled WGS sequence"/>
</dbReference>
<dbReference type="PANTHER" id="PTHR16166:SF146">
    <property type="entry name" value="VACUOLAR PROTEIN SORTING-ASSOCIATED PROTEIN 13A-LIKE ISOFORM X1"/>
    <property type="match status" value="1"/>
</dbReference>
<dbReference type="Pfam" id="PF25033">
    <property type="entry name" value="VPS13_M"/>
    <property type="match status" value="1"/>
</dbReference>
<protein>
    <submittedName>
        <fullName evidence="3">Vacuolar protein sorting-associated protein 13a</fullName>
    </submittedName>
</protein>
<feature type="compositionally biased region" description="Polar residues" evidence="1">
    <location>
        <begin position="877"/>
        <end position="886"/>
    </location>
</feature>
<reference evidence="3 4" key="1">
    <citation type="journal article" date="2021" name="Elife">
        <title>Chloroplast acquisition without the gene transfer in kleptoplastic sea slugs, Plakobranchus ocellatus.</title>
        <authorList>
            <person name="Maeda T."/>
            <person name="Takahashi S."/>
            <person name="Yoshida T."/>
            <person name="Shimamura S."/>
            <person name="Takaki Y."/>
            <person name="Nagai Y."/>
            <person name="Toyoda A."/>
            <person name="Suzuki Y."/>
            <person name="Arimoto A."/>
            <person name="Ishii H."/>
            <person name="Satoh N."/>
            <person name="Nishiyama T."/>
            <person name="Hasebe M."/>
            <person name="Maruyama T."/>
            <person name="Minagawa J."/>
            <person name="Obokata J."/>
            <person name="Shigenobu S."/>
        </authorList>
    </citation>
    <scope>NUCLEOTIDE SEQUENCE [LARGE SCALE GENOMIC DNA]</scope>
</reference>
<dbReference type="GO" id="GO:0045053">
    <property type="term" value="P:protein retention in Golgi apparatus"/>
    <property type="evidence" value="ECO:0007669"/>
    <property type="project" value="TreeGrafter"/>
</dbReference>
<feature type="domain" description="VPS13-like middle region" evidence="2">
    <location>
        <begin position="345"/>
        <end position="1158"/>
    </location>
</feature>
<comment type="caution">
    <text evidence="3">The sequence shown here is derived from an EMBL/GenBank/DDBJ whole genome shotgun (WGS) entry which is preliminary data.</text>
</comment>
<dbReference type="PANTHER" id="PTHR16166">
    <property type="entry name" value="VACUOLAR PROTEIN SORTING-ASSOCIATED PROTEIN VPS13"/>
    <property type="match status" value="1"/>
</dbReference>